<evidence type="ECO:0000259" key="2">
    <source>
        <dbReference type="PROSITE" id="PS50112"/>
    </source>
</evidence>
<dbReference type="Gene3D" id="3.30.70.270">
    <property type="match status" value="1"/>
</dbReference>
<evidence type="ECO:0000313" key="6">
    <source>
        <dbReference type="EMBL" id="NYI07379.1"/>
    </source>
</evidence>
<dbReference type="Gene3D" id="3.20.20.450">
    <property type="entry name" value="EAL domain"/>
    <property type="match status" value="1"/>
</dbReference>
<feature type="compositionally biased region" description="Pro residues" evidence="1">
    <location>
        <begin position="279"/>
        <end position="310"/>
    </location>
</feature>
<evidence type="ECO:0000313" key="7">
    <source>
        <dbReference type="Proteomes" id="UP000567795"/>
    </source>
</evidence>
<organism evidence="6 7">
    <name type="scientific">Allostreptomyces psammosilenae</name>
    <dbReference type="NCBI Taxonomy" id="1892865"/>
    <lineage>
        <taxon>Bacteria</taxon>
        <taxon>Bacillati</taxon>
        <taxon>Actinomycetota</taxon>
        <taxon>Actinomycetes</taxon>
        <taxon>Kitasatosporales</taxon>
        <taxon>Streptomycetaceae</taxon>
        <taxon>Allostreptomyces</taxon>
    </lineage>
</organism>
<dbReference type="SMART" id="SM00052">
    <property type="entry name" value="EAL"/>
    <property type="match status" value="1"/>
</dbReference>
<dbReference type="PANTHER" id="PTHR44757">
    <property type="entry name" value="DIGUANYLATE CYCLASE DGCP"/>
    <property type="match status" value="1"/>
</dbReference>
<reference evidence="6 7" key="1">
    <citation type="submission" date="2020-07" db="EMBL/GenBank/DDBJ databases">
        <title>Sequencing the genomes of 1000 actinobacteria strains.</title>
        <authorList>
            <person name="Klenk H.-P."/>
        </authorList>
    </citation>
    <scope>NUCLEOTIDE SEQUENCE [LARGE SCALE GENOMIC DNA]</scope>
    <source>
        <strain evidence="6 7">DSM 42178</strain>
    </source>
</reference>
<dbReference type="NCBIfam" id="TIGR00254">
    <property type="entry name" value="GGDEF"/>
    <property type="match status" value="1"/>
</dbReference>
<dbReference type="SUPFAM" id="SSF141868">
    <property type="entry name" value="EAL domain-like"/>
    <property type="match status" value="1"/>
</dbReference>
<dbReference type="NCBIfam" id="TIGR00229">
    <property type="entry name" value="sensory_box"/>
    <property type="match status" value="2"/>
</dbReference>
<dbReference type="InterPro" id="IPR043128">
    <property type="entry name" value="Rev_trsase/Diguanyl_cyclase"/>
</dbReference>
<dbReference type="SUPFAM" id="SSF55785">
    <property type="entry name" value="PYP-like sensor domain (PAS domain)"/>
    <property type="match status" value="1"/>
</dbReference>
<dbReference type="Pfam" id="PF13188">
    <property type="entry name" value="PAS_8"/>
    <property type="match status" value="1"/>
</dbReference>
<dbReference type="InterPro" id="IPR000014">
    <property type="entry name" value="PAS"/>
</dbReference>
<dbReference type="InterPro" id="IPR052155">
    <property type="entry name" value="Biofilm_reg_signaling"/>
</dbReference>
<dbReference type="PROSITE" id="PS50883">
    <property type="entry name" value="EAL"/>
    <property type="match status" value="1"/>
</dbReference>
<feature type="compositionally biased region" description="Low complexity" evidence="1">
    <location>
        <begin position="311"/>
        <end position="329"/>
    </location>
</feature>
<feature type="domain" description="PAC" evidence="3">
    <location>
        <begin position="338"/>
        <end position="390"/>
    </location>
</feature>
<proteinExistence type="predicted"/>
<keyword evidence="7" id="KW-1185">Reference proteome</keyword>
<name>A0A852ZYZ8_9ACTN</name>
<evidence type="ECO:0000259" key="5">
    <source>
        <dbReference type="PROSITE" id="PS50887"/>
    </source>
</evidence>
<dbReference type="EMBL" id="JACBZD010000001">
    <property type="protein sequence ID" value="NYI07379.1"/>
    <property type="molecule type" value="Genomic_DNA"/>
</dbReference>
<dbReference type="InterPro" id="IPR001633">
    <property type="entry name" value="EAL_dom"/>
</dbReference>
<evidence type="ECO:0000256" key="1">
    <source>
        <dbReference type="SAM" id="MobiDB-lite"/>
    </source>
</evidence>
<dbReference type="SMART" id="SM00267">
    <property type="entry name" value="GGDEF"/>
    <property type="match status" value="1"/>
</dbReference>
<dbReference type="AlphaFoldDB" id="A0A852ZYZ8"/>
<gene>
    <name evidence="6" type="ORF">FHU37_004322</name>
</gene>
<dbReference type="InterPro" id="IPR029787">
    <property type="entry name" value="Nucleotide_cyclase"/>
</dbReference>
<dbReference type="SUPFAM" id="SSF55073">
    <property type="entry name" value="Nucleotide cyclase"/>
    <property type="match status" value="1"/>
</dbReference>
<dbReference type="PROSITE" id="PS50887">
    <property type="entry name" value="GGDEF"/>
    <property type="match status" value="1"/>
</dbReference>
<dbReference type="PROSITE" id="PS50113">
    <property type="entry name" value="PAC"/>
    <property type="match status" value="1"/>
</dbReference>
<dbReference type="InterPro" id="IPR000160">
    <property type="entry name" value="GGDEF_dom"/>
</dbReference>
<dbReference type="CDD" id="cd01949">
    <property type="entry name" value="GGDEF"/>
    <property type="match status" value="1"/>
</dbReference>
<protein>
    <submittedName>
        <fullName evidence="6">Diguanylate cyclase (GGDEF)-like protein</fullName>
    </submittedName>
</protein>
<feature type="domain" description="PAS" evidence="2">
    <location>
        <begin position="167"/>
        <end position="224"/>
    </location>
</feature>
<dbReference type="PROSITE" id="PS50112">
    <property type="entry name" value="PAS"/>
    <property type="match status" value="1"/>
</dbReference>
<sequence>MTGHIRGSAGSTGVGPAAACSPSLHAFARAWADAVAGTSQVTRTAAELTDLLYDLAGTLYEALCAVPFSAAAGRHVGRALVDAQLATPEALSRSIATLTQLPLPDCPPALPGLPEQPDLAERLAALQGAVAAGCMTALRERTQDEQESVQRAALSARIEAARALRTSEARFRTMFDEAALGIAIADPNGFVVEANRALAQMLGRPVESLRGRDLTVLLGLDPRESSGELDAVFASAGFNTLSSMSSMSSGDALFGPSAGFPGRPGLAGLAGLAGTPGAPGIPVPGPSVPPGFPAAPAPGSPVPPAAPFPPGEAAFPPGGAGAPGAAAGAGAPGRTGHSRVDRRLVRPDGVSLWVQLTLSVIRDERGEPLYRIAMLEDVTERHELHSRLLHQATHDPLTGLPNRSLLYGRLEKMFSEPRPGDRFGLCYLDLDAFKVVNDAAGHDVGDALLCEVAHRLTQRLAGPDRLVARMGGDEFVVLVEHTSGPQDAVEVARQAQDALSDPIEVAGQLMSITAGVGVIERPVEKAGPAEAVRAADITLYWAKAQGKGRLAVFDEERNARQVARYRLAGSMPEALRHGQFFVHYQPIVEFSERRAVCAEALVRWRHPELGVLGPGHFIGLAEDSGLIVELGRWVLEEACRQAVAWAHAAPDGHTPLVSVNLAARQCQDDRLPGQVERILAETGLPPDRLQLELTESAVMDDHGKPLRVLWELSSMGVRLSIDDFGTGYSNLSYLRSLPVNGLKLDRSFVHGLGAAGLATDPVELRIVAALVQLGRALGLTVTAEGVETELQARRLEELGCDLGQGYLFGPPSAPGPTGPVQL</sequence>
<dbReference type="PANTHER" id="PTHR44757:SF2">
    <property type="entry name" value="BIOFILM ARCHITECTURE MAINTENANCE PROTEIN MBAA"/>
    <property type="match status" value="1"/>
</dbReference>
<feature type="domain" description="EAL" evidence="4">
    <location>
        <begin position="564"/>
        <end position="822"/>
    </location>
</feature>
<feature type="region of interest" description="Disordered" evidence="1">
    <location>
        <begin position="278"/>
        <end position="342"/>
    </location>
</feature>
<dbReference type="Pfam" id="PF00990">
    <property type="entry name" value="GGDEF"/>
    <property type="match status" value="1"/>
</dbReference>
<dbReference type="Gene3D" id="3.30.450.20">
    <property type="entry name" value="PAS domain"/>
    <property type="match status" value="2"/>
</dbReference>
<dbReference type="Pfam" id="PF13426">
    <property type="entry name" value="PAS_9"/>
    <property type="match status" value="1"/>
</dbReference>
<dbReference type="CDD" id="cd00130">
    <property type="entry name" value="PAS"/>
    <property type="match status" value="1"/>
</dbReference>
<feature type="domain" description="GGDEF" evidence="5">
    <location>
        <begin position="421"/>
        <end position="555"/>
    </location>
</feature>
<accession>A0A852ZYZ8</accession>
<dbReference type="InterPro" id="IPR000700">
    <property type="entry name" value="PAS-assoc_C"/>
</dbReference>
<dbReference type="InterPro" id="IPR035919">
    <property type="entry name" value="EAL_sf"/>
</dbReference>
<dbReference type="RefSeq" id="WP_179815801.1">
    <property type="nucleotide sequence ID" value="NZ_JACBZD010000001.1"/>
</dbReference>
<dbReference type="SMART" id="SM00091">
    <property type="entry name" value="PAS"/>
    <property type="match status" value="1"/>
</dbReference>
<evidence type="ECO:0000259" key="3">
    <source>
        <dbReference type="PROSITE" id="PS50113"/>
    </source>
</evidence>
<dbReference type="Pfam" id="PF00563">
    <property type="entry name" value="EAL"/>
    <property type="match status" value="1"/>
</dbReference>
<evidence type="ECO:0000259" key="4">
    <source>
        <dbReference type="PROSITE" id="PS50883"/>
    </source>
</evidence>
<dbReference type="InterPro" id="IPR035965">
    <property type="entry name" value="PAS-like_dom_sf"/>
</dbReference>
<dbReference type="SMART" id="SM00086">
    <property type="entry name" value="PAC"/>
    <property type="match status" value="1"/>
</dbReference>
<dbReference type="Proteomes" id="UP000567795">
    <property type="component" value="Unassembled WGS sequence"/>
</dbReference>
<dbReference type="CDD" id="cd01948">
    <property type="entry name" value="EAL"/>
    <property type="match status" value="1"/>
</dbReference>
<dbReference type="InterPro" id="IPR001610">
    <property type="entry name" value="PAC"/>
</dbReference>
<comment type="caution">
    <text evidence="6">The sequence shown here is derived from an EMBL/GenBank/DDBJ whole genome shotgun (WGS) entry which is preliminary data.</text>
</comment>